<dbReference type="InterPro" id="IPR001296">
    <property type="entry name" value="Glyco_trans_1"/>
</dbReference>
<name>A0A495IVV2_9SPHI</name>
<dbReference type="RefSeq" id="WP_121196677.1">
    <property type="nucleotide sequence ID" value="NZ_RBKU01000001.1"/>
</dbReference>
<feature type="domain" description="Glycosyl transferase family 1" evidence="1">
    <location>
        <begin position="177"/>
        <end position="348"/>
    </location>
</feature>
<evidence type="ECO:0000313" key="4">
    <source>
        <dbReference type="Proteomes" id="UP000268007"/>
    </source>
</evidence>
<dbReference type="Gene3D" id="3.40.50.2000">
    <property type="entry name" value="Glycogen Phosphorylase B"/>
    <property type="match status" value="2"/>
</dbReference>
<dbReference type="InterPro" id="IPR028098">
    <property type="entry name" value="Glyco_trans_4-like_N"/>
</dbReference>
<protein>
    <submittedName>
        <fullName evidence="3">Glycosyltransferase involved in cell wall biosynthesis</fullName>
    </submittedName>
</protein>
<keyword evidence="4" id="KW-1185">Reference proteome</keyword>
<comment type="caution">
    <text evidence="3">The sequence shown here is derived from an EMBL/GenBank/DDBJ whole genome shotgun (WGS) entry which is preliminary data.</text>
</comment>
<dbReference type="EMBL" id="RBKU01000001">
    <property type="protein sequence ID" value="RKR80850.1"/>
    <property type="molecule type" value="Genomic_DNA"/>
</dbReference>
<sequence>MDNYNLCIIKPNKSAFSETFIQKHIDYLAGNKKVLYGGAFPVYDDEGKFLIKSKLGILSYLIQKRILKRQRIQVRNKALTAYLKSNNIDVVLAEYGMVGAMVAESCEAAKIPLVVHFHGADVHHRETVAKYLQSYKRAFNYASALIAVSQDMANALIKLGASPHKVILCPYGIDTTAFSQVNIAKTESVFLSVGRFVEKKSPLSLVKAFNLVSKKISEAKLVMVGDGPLFEDAKNLITQLNLNDKVTLAGVLNAIQIRELMQNTRCFVQHSVTPPSGDMEGTPLAILEASSSGLPVVSTLHAGIKEAVINNVTGYLVNEFDIENMAEKMIILASSVETAVKLGNAGRQHITKNYNIVNNINTLNKIISNSIENSTN</sequence>
<dbReference type="PANTHER" id="PTHR45947:SF15">
    <property type="entry name" value="TEICHURONIC ACID BIOSYNTHESIS GLYCOSYLTRANSFERASE TUAC-RELATED"/>
    <property type="match status" value="1"/>
</dbReference>
<dbReference type="Pfam" id="PF00534">
    <property type="entry name" value="Glycos_transf_1"/>
    <property type="match status" value="1"/>
</dbReference>
<reference evidence="3 4" key="1">
    <citation type="submission" date="2018-10" db="EMBL/GenBank/DDBJ databases">
        <title>Genomic Encyclopedia of Archaeal and Bacterial Type Strains, Phase II (KMG-II): from individual species to whole genera.</title>
        <authorList>
            <person name="Goeker M."/>
        </authorList>
    </citation>
    <scope>NUCLEOTIDE SEQUENCE [LARGE SCALE GENOMIC DNA]</scope>
    <source>
        <strain evidence="3 4">DSM 18602</strain>
    </source>
</reference>
<dbReference type="SUPFAM" id="SSF53756">
    <property type="entry name" value="UDP-Glycosyltransferase/glycogen phosphorylase"/>
    <property type="match status" value="1"/>
</dbReference>
<dbReference type="Pfam" id="PF13439">
    <property type="entry name" value="Glyco_transf_4"/>
    <property type="match status" value="1"/>
</dbReference>
<dbReference type="CDD" id="cd03801">
    <property type="entry name" value="GT4_PimA-like"/>
    <property type="match status" value="1"/>
</dbReference>
<dbReference type="InterPro" id="IPR050194">
    <property type="entry name" value="Glycosyltransferase_grp1"/>
</dbReference>
<proteinExistence type="predicted"/>
<evidence type="ECO:0000313" key="3">
    <source>
        <dbReference type="EMBL" id="RKR80850.1"/>
    </source>
</evidence>
<dbReference type="OrthoDB" id="9792322at2"/>
<organism evidence="3 4">
    <name type="scientific">Mucilaginibacter gracilis</name>
    <dbReference type="NCBI Taxonomy" id="423350"/>
    <lineage>
        <taxon>Bacteria</taxon>
        <taxon>Pseudomonadati</taxon>
        <taxon>Bacteroidota</taxon>
        <taxon>Sphingobacteriia</taxon>
        <taxon>Sphingobacteriales</taxon>
        <taxon>Sphingobacteriaceae</taxon>
        <taxon>Mucilaginibacter</taxon>
    </lineage>
</organism>
<dbReference type="AlphaFoldDB" id="A0A495IVV2"/>
<accession>A0A495IVV2</accession>
<gene>
    <name evidence="3" type="ORF">BDD43_0986</name>
</gene>
<dbReference type="GO" id="GO:0016757">
    <property type="term" value="F:glycosyltransferase activity"/>
    <property type="evidence" value="ECO:0007669"/>
    <property type="project" value="InterPro"/>
</dbReference>
<evidence type="ECO:0000259" key="1">
    <source>
        <dbReference type="Pfam" id="PF00534"/>
    </source>
</evidence>
<keyword evidence="3" id="KW-0808">Transferase</keyword>
<feature type="domain" description="Glycosyltransferase subfamily 4-like N-terminal" evidence="2">
    <location>
        <begin position="76"/>
        <end position="176"/>
    </location>
</feature>
<evidence type="ECO:0000259" key="2">
    <source>
        <dbReference type="Pfam" id="PF13439"/>
    </source>
</evidence>
<dbReference type="PANTHER" id="PTHR45947">
    <property type="entry name" value="SULFOQUINOVOSYL TRANSFERASE SQD2"/>
    <property type="match status" value="1"/>
</dbReference>
<dbReference type="Proteomes" id="UP000268007">
    <property type="component" value="Unassembled WGS sequence"/>
</dbReference>